<evidence type="ECO:0000256" key="3">
    <source>
        <dbReference type="SAM" id="SignalP"/>
    </source>
</evidence>
<keyword evidence="7" id="KW-1185">Reference proteome</keyword>
<accession>A0ABY5LBJ7</accession>
<dbReference type="EMBL" id="CP101740">
    <property type="protein sequence ID" value="UUL83190.1"/>
    <property type="molecule type" value="Genomic_DNA"/>
</dbReference>
<reference evidence="6" key="1">
    <citation type="submission" date="2022-07" db="EMBL/GenBank/DDBJ databases">
        <title>Sphingomonas sp. nov., a novel bacterium isolated from the north slope of the Mount Everest.</title>
        <authorList>
            <person name="Cui X."/>
            <person name="Liu Y."/>
        </authorList>
    </citation>
    <scope>NUCLEOTIDE SEQUENCE</scope>
    <source>
        <strain evidence="6">S5-59</strain>
    </source>
</reference>
<dbReference type="SUPFAM" id="SSF49785">
    <property type="entry name" value="Galactose-binding domain-like"/>
    <property type="match status" value="1"/>
</dbReference>
<dbReference type="SUPFAM" id="SSF52266">
    <property type="entry name" value="SGNH hydrolase"/>
    <property type="match status" value="1"/>
</dbReference>
<evidence type="ECO:0000259" key="4">
    <source>
        <dbReference type="Pfam" id="PF03629"/>
    </source>
</evidence>
<dbReference type="InterPro" id="IPR005181">
    <property type="entry name" value="SASA"/>
</dbReference>
<dbReference type="Pfam" id="PF03629">
    <property type="entry name" value="SASA"/>
    <property type="match status" value="1"/>
</dbReference>
<keyword evidence="1" id="KW-0378">Hydrolase</keyword>
<evidence type="ECO:0000313" key="7">
    <source>
        <dbReference type="Proteomes" id="UP001058533"/>
    </source>
</evidence>
<dbReference type="InterPro" id="IPR048913">
    <property type="entry name" value="BetaGal_gal-bd"/>
</dbReference>
<dbReference type="PANTHER" id="PTHR22901:SF0">
    <property type="entry name" value="SIALATE O-ACETYLESTERASE"/>
    <property type="match status" value="1"/>
</dbReference>
<evidence type="ECO:0000256" key="1">
    <source>
        <dbReference type="ARBA" id="ARBA00022801"/>
    </source>
</evidence>
<dbReference type="PANTHER" id="PTHR22901">
    <property type="entry name" value="SIALATE O-ACETYLESTERASE"/>
    <property type="match status" value="1"/>
</dbReference>
<keyword evidence="2" id="KW-0326">Glycosidase</keyword>
<protein>
    <submittedName>
        <fullName evidence="6">Sialate O-acetylesterase</fullName>
    </submittedName>
</protein>
<keyword evidence="3" id="KW-0732">Signal</keyword>
<dbReference type="Pfam" id="PF21467">
    <property type="entry name" value="BetaGal_gal-bd"/>
    <property type="match status" value="1"/>
</dbReference>
<evidence type="ECO:0000256" key="2">
    <source>
        <dbReference type="ARBA" id="ARBA00023295"/>
    </source>
</evidence>
<sequence length="651" mass="68402">MTPSAVRRRCYWALAAASCAAAVGASAQVPTIATPMGDHAVLQRDRPIVVTGTAKPGERLTVKLGTQSLRVRAAANGAWQAKLAPRKAGGPFRLDVTGADGTASASDLMIGDVWLCSGQSNMEYPLKSALNGEGLVQAAADPDIRLLSMAQRVGLTADEALPERPMWQAATPESAADFSAACLLMVKALKADAKVPMGAIDSSWGGTRIRPWIAAADARKLPDTAADVDLLALYARDRTAAIRQYADQWGGWWRAKTGDAVGAEPWAAPDKRQWKPVPKIGVWQDYGDPQTAKSGGHVWFRKRFDLSAAPTGDALIELGGVDEIDVVWVNGIAVGSTFGWGSPRSYTVPASVLRQGSNEVIVSVGDSWQTGGMIGPAEAIRITPAGAAPVPLGKGWRYSVETADLGRAPRMPWESHAGVSTLYNGMIAPLGPIALKGAAWYQGESDAGMPGYDARMAALMAGWRRQFGDPQLPFIIVGLANFGAPPTAPQESGWAVVRDEQRRAALADGHAAIVTAVDIGEPTDIHPANKNDLAKRMAQAASVLAYGAKLPPSGPLPLHARRAAGDIVVTFEGVKGKLAASSAAGPIGFELCGPTSCRFAEARAQGSTVRLKGDGQAVDRVRYAWADAPVVNLFDEAPLPAVPFELPVGAE</sequence>
<name>A0ABY5LBJ7_9SPHN</name>
<organism evidence="6 7">
    <name type="scientific">Sphingomonas qomolangmaensis</name>
    <dbReference type="NCBI Taxonomy" id="2918765"/>
    <lineage>
        <taxon>Bacteria</taxon>
        <taxon>Pseudomonadati</taxon>
        <taxon>Pseudomonadota</taxon>
        <taxon>Alphaproteobacteria</taxon>
        <taxon>Sphingomonadales</taxon>
        <taxon>Sphingomonadaceae</taxon>
        <taxon>Sphingomonas</taxon>
    </lineage>
</organism>
<dbReference type="Proteomes" id="UP001058533">
    <property type="component" value="Chromosome"/>
</dbReference>
<dbReference type="InterPro" id="IPR008979">
    <property type="entry name" value="Galactose-bd-like_sf"/>
</dbReference>
<dbReference type="InterPro" id="IPR039329">
    <property type="entry name" value="SIAE"/>
</dbReference>
<dbReference type="Gene3D" id="2.60.120.260">
    <property type="entry name" value="Galactose-binding domain-like"/>
    <property type="match status" value="1"/>
</dbReference>
<feature type="chain" id="PRO_5046172101" evidence="3">
    <location>
        <begin position="28"/>
        <end position="651"/>
    </location>
</feature>
<gene>
    <name evidence="6" type="ORF">NMP03_02850</name>
</gene>
<feature type="domain" description="Sialate O-acetylesterase" evidence="4">
    <location>
        <begin position="413"/>
        <end position="540"/>
    </location>
</feature>
<feature type="signal peptide" evidence="3">
    <location>
        <begin position="1"/>
        <end position="27"/>
    </location>
</feature>
<dbReference type="InterPro" id="IPR013783">
    <property type="entry name" value="Ig-like_fold"/>
</dbReference>
<feature type="domain" description="Beta-galactosidase galactose-binding" evidence="5">
    <location>
        <begin position="298"/>
        <end position="358"/>
    </location>
</feature>
<dbReference type="RefSeq" id="WP_256507034.1">
    <property type="nucleotide sequence ID" value="NZ_CP101740.1"/>
</dbReference>
<dbReference type="InterPro" id="IPR036514">
    <property type="entry name" value="SGNH_hydro_sf"/>
</dbReference>
<evidence type="ECO:0000259" key="5">
    <source>
        <dbReference type="Pfam" id="PF21467"/>
    </source>
</evidence>
<evidence type="ECO:0000313" key="6">
    <source>
        <dbReference type="EMBL" id="UUL83190.1"/>
    </source>
</evidence>
<dbReference type="Gene3D" id="2.60.40.10">
    <property type="entry name" value="Immunoglobulins"/>
    <property type="match status" value="1"/>
</dbReference>
<dbReference type="Gene3D" id="3.40.50.1110">
    <property type="entry name" value="SGNH hydrolase"/>
    <property type="match status" value="2"/>
</dbReference>
<proteinExistence type="predicted"/>